<evidence type="ECO:0000313" key="4">
    <source>
        <dbReference type="Proteomes" id="UP000790347"/>
    </source>
</evidence>
<dbReference type="GO" id="GO:0010506">
    <property type="term" value="P:regulation of autophagy"/>
    <property type="evidence" value="ECO:0007669"/>
    <property type="project" value="InterPro"/>
</dbReference>
<dbReference type="Proteomes" id="UP000790347">
    <property type="component" value="Unassembled WGS sequence"/>
</dbReference>
<feature type="region of interest" description="Disordered" evidence="1">
    <location>
        <begin position="95"/>
        <end position="122"/>
    </location>
</feature>
<dbReference type="GO" id="GO:0005737">
    <property type="term" value="C:cytoplasm"/>
    <property type="evidence" value="ECO:0007669"/>
    <property type="project" value="TreeGrafter"/>
</dbReference>
<accession>A0A922HJS8</accession>
<organism evidence="3 4">
    <name type="scientific">Dermatophagoides farinae</name>
    <name type="common">American house dust mite</name>
    <dbReference type="NCBI Taxonomy" id="6954"/>
    <lineage>
        <taxon>Eukaryota</taxon>
        <taxon>Metazoa</taxon>
        <taxon>Ecdysozoa</taxon>
        <taxon>Arthropoda</taxon>
        <taxon>Chelicerata</taxon>
        <taxon>Arachnida</taxon>
        <taxon>Acari</taxon>
        <taxon>Acariformes</taxon>
        <taxon>Sarcoptiformes</taxon>
        <taxon>Astigmata</taxon>
        <taxon>Psoroptidia</taxon>
        <taxon>Analgoidea</taxon>
        <taxon>Pyroglyphidae</taxon>
        <taxon>Dermatophagoidinae</taxon>
        <taxon>Dermatophagoides</taxon>
    </lineage>
</organism>
<dbReference type="PANTHER" id="PTHR24348">
    <property type="entry name" value="SERINE/THREONINE-PROTEIN KINASE UNC-51-RELATED"/>
    <property type="match status" value="1"/>
</dbReference>
<dbReference type="InterPro" id="IPR008271">
    <property type="entry name" value="Ser/Thr_kinase_AS"/>
</dbReference>
<name>A0A922HJS8_DERFA</name>
<dbReference type="Gene3D" id="3.30.200.20">
    <property type="entry name" value="Phosphorylase Kinase, domain 1"/>
    <property type="match status" value="1"/>
</dbReference>
<dbReference type="GO" id="GO:0004674">
    <property type="term" value="F:protein serine/threonine kinase activity"/>
    <property type="evidence" value="ECO:0007669"/>
    <property type="project" value="InterPro"/>
</dbReference>
<dbReference type="InterPro" id="IPR000719">
    <property type="entry name" value="Prot_kinase_dom"/>
</dbReference>
<dbReference type="GO" id="GO:0006914">
    <property type="term" value="P:autophagy"/>
    <property type="evidence" value="ECO:0007669"/>
    <property type="project" value="UniProtKB-ARBA"/>
</dbReference>
<reference evidence="3" key="2">
    <citation type="journal article" date="2022" name="Res Sq">
        <title>Comparative Genomics Reveals Insights into the Divergent Evolution of Astigmatic Mites and Household Pest Adaptations.</title>
        <authorList>
            <person name="Xiong Q."/>
            <person name="Wan A.T.-Y."/>
            <person name="Liu X.-Y."/>
            <person name="Fung C.S.-H."/>
            <person name="Xiao X."/>
            <person name="Malainual N."/>
            <person name="Hou J."/>
            <person name="Wang L."/>
            <person name="Wang M."/>
            <person name="Yang K."/>
            <person name="Cui Y."/>
            <person name="Leung E."/>
            <person name="Nong W."/>
            <person name="Shin S.-K."/>
            <person name="Au S."/>
            <person name="Jeong K.Y."/>
            <person name="Chew F.T."/>
            <person name="Hui J."/>
            <person name="Leung T.F."/>
            <person name="Tungtrongchitr A."/>
            <person name="Zhong N."/>
            <person name="Liu Z."/>
            <person name="Tsui S."/>
        </authorList>
    </citation>
    <scope>NUCLEOTIDE SEQUENCE</scope>
    <source>
        <strain evidence="3">Derf</strain>
        <tissue evidence="3">Whole organism</tissue>
    </source>
</reference>
<reference evidence="3" key="1">
    <citation type="submission" date="2013-05" db="EMBL/GenBank/DDBJ databases">
        <authorList>
            <person name="Yim A.K.Y."/>
            <person name="Chan T.F."/>
            <person name="Ji K.M."/>
            <person name="Liu X.Y."/>
            <person name="Zhou J.W."/>
            <person name="Li R.Q."/>
            <person name="Yang K.Y."/>
            <person name="Li J."/>
            <person name="Li M."/>
            <person name="Law P.T.W."/>
            <person name="Wu Y.L."/>
            <person name="Cai Z.L."/>
            <person name="Qin H."/>
            <person name="Bao Y."/>
            <person name="Leung R.K.K."/>
            <person name="Ng P.K.S."/>
            <person name="Zou J."/>
            <person name="Zhong X.J."/>
            <person name="Ran P.X."/>
            <person name="Zhong N.S."/>
            <person name="Liu Z.G."/>
            <person name="Tsui S.K.W."/>
        </authorList>
    </citation>
    <scope>NUCLEOTIDE SEQUENCE</scope>
    <source>
        <strain evidence="3">Derf</strain>
        <tissue evidence="3">Whole organism</tissue>
    </source>
</reference>
<dbReference type="InterPro" id="IPR045269">
    <property type="entry name" value="Atg1-like"/>
</dbReference>
<proteinExistence type="predicted"/>
<dbReference type="GO" id="GO:0005524">
    <property type="term" value="F:ATP binding"/>
    <property type="evidence" value="ECO:0007669"/>
    <property type="project" value="InterPro"/>
</dbReference>
<keyword evidence="3" id="KW-0418">Kinase</keyword>
<evidence type="ECO:0000259" key="2">
    <source>
        <dbReference type="PROSITE" id="PS50011"/>
    </source>
</evidence>
<dbReference type="Gene3D" id="1.10.510.10">
    <property type="entry name" value="Transferase(Phosphotransferase) domain 1"/>
    <property type="match status" value="1"/>
</dbReference>
<dbReference type="PROSITE" id="PS50011">
    <property type="entry name" value="PROTEIN_KINASE_DOM"/>
    <property type="match status" value="1"/>
</dbReference>
<comment type="caution">
    <text evidence="3">The sequence shown here is derived from an EMBL/GenBank/DDBJ whole genome shotgun (WGS) entry which is preliminary data.</text>
</comment>
<evidence type="ECO:0000313" key="3">
    <source>
        <dbReference type="EMBL" id="KAH9494089.1"/>
    </source>
</evidence>
<dbReference type="EMBL" id="ASGP02000008">
    <property type="protein sequence ID" value="KAH9494089.1"/>
    <property type="molecule type" value="Genomic_DNA"/>
</dbReference>
<dbReference type="InterPro" id="IPR011009">
    <property type="entry name" value="Kinase-like_dom_sf"/>
</dbReference>
<dbReference type="PANTHER" id="PTHR24348:SF68">
    <property type="entry name" value="SERINE_THREONINE-PROTEIN KINASE ATG1C"/>
    <property type="match status" value="1"/>
</dbReference>
<dbReference type="SMART" id="SM00220">
    <property type="entry name" value="S_TKc"/>
    <property type="match status" value="1"/>
</dbReference>
<dbReference type="SUPFAM" id="SSF56112">
    <property type="entry name" value="Protein kinase-like (PK-like)"/>
    <property type="match status" value="1"/>
</dbReference>
<gene>
    <name evidence="3" type="primary">ULK3_2</name>
    <name evidence="3" type="ORF">DERF_014804</name>
</gene>
<sequence length="552" mass="64614">MATGNRQQQPALSQIAAISNDNDNDNNNNMTLINEKTKIYCERITRVYDRLKNGFKQINISSEQSTSNNVDNNKGQLTNDFIPFIGSGVQYINQNNNNNHNENGIKLLDDENSGSDRTSPPVVKNLWHEKIDKHDKQLEYLTNQMYRKCLHKNGYETNDSNWFLAKGGFGLVFRIERNGIHYACKVISNVMQKLNAQSQQQQHKNNNILNTIKMKSRFYSEVNIMRRASRHENIVTLIDYFENDCPFDDHDHQVIINHCDSTDKSAGDEAAAAVAIGQQHNSNNRIHHYINTLSQYLKNYRKLNENICRLVFADMVSAVRFLHQQRIVHRDIKLSNMLLHRPSFSTNNNHHRKIDQRFNYIVKLCDFGLSTLLDHRNDESSTDINNSNDEREIFFKPVGTSIYMAPEILRSYYFYSKKNIDMISPYCAYKGDGVCLFYTLHGFYPLDVVRFNTKQERLQALKRIFEPSNEWQQQYRNDVLYTQIYGRNIEKRLRNYNYRLSSDCRDCLSWMLAIQPTKRATIEQIGEHPFMANINNNNNNSTKNRRNKTNII</sequence>
<protein>
    <submittedName>
        <fullName evidence="3">Serine/threonine-protein kinase ulk3</fullName>
    </submittedName>
</protein>
<keyword evidence="4" id="KW-1185">Reference proteome</keyword>
<dbReference type="Pfam" id="PF00069">
    <property type="entry name" value="Pkinase"/>
    <property type="match status" value="1"/>
</dbReference>
<feature type="domain" description="Protein kinase" evidence="2">
    <location>
        <begin position="158"/>
        <end position="531"/>
    </location>
</feature>
<dbReference type="AlphaFoldDB" id="A0A922HJS8"/>
<evidence type="ECO:0000256" key="1">
    <source>
        <dbReference type="SAM" id="MobiDB-lite"/>
    </source>
</evidence>
<keyword evidence="3" id="KW-0808">Transferase</keyword>
<dbReference type="PROSITE" id="PS00108">
    <property type="entry name" value="PROTEIN_KINASE_ST"/>
    <property type="match status" value="1"/>
</dbReference>